<protein>
    <submittedName>
        <fullName evidence="1">Uncharacterized protein</fullName>
    </submittedName>
</protein>
<organism evidence="1 2">
    <name type="scientific">Photorhabdus laumondii subsp. laumondii</name>
    <name type="common">Photorhabdus luminescens subsp. laumondii</name>
    <dbReference type="NCBI Taxonomy" id="141679"/>
    <lineage>
        <taxon>Bacteria</taxon>
        <taxon>Pseudomonadati</taxon>
        <taxon>Pseudomonadota</taxon>
        <taxon>Gammaproteobacteria</taxon>
        <taxon>Enterobacterales</taxon>
        <taxon>Morganellaceae</taxon>
        <taxon>Photorhabdus</taxon>
    </lineage>
</organism>
<dbReference type="Proteomes" id="UP000479300">
    <property type="component" value="Unassembled WGS sequence"/>
</dbReference>
<comment type="caution">
    <text evidence="1">The sequence shown here is derived from an EMBL/GenBank/DDBJ whole genome shotgun (WGS) entry which is preliminary data.</text>
</comment>
<dbReference type="AlphaFoldDB" id="A0A6L9JHK5"/>
<dbReference type="GeneID" id="48851154"/>
<gene>
    <name evidence="1" type="ORF">GPY51_07245</name>
</gene>
<evidence type="ECO:0000313" key="2">
    <source>
        <dbReference type="Proteomes" id="UP000479300"/>
    </source>
</evidence>
<proteinExistence type="predicted"/>
<name>A0A6L9JHK5_PHOLM</name>
<dbReference type="RefSeq" id="WP_011147845.1">
    <property type="nucleotide sequence ID" value="NZ_CAWMTZ010000050.1"/>
</dbReference>
<sequence length="70" mass="7780">MSHVWGEWGNEPLSADCLWPTATLVVGCIRVFFLSFQYVFNSMLSVVSKQAGYVGQAYCHSVILSLFSSN</sequence>
<accession>A0A6L9JHK5</accession>
<evidence type="ECO:0000313" key="1">
    <source>
        <dbReference type="EMBL" id="NDL38579.1"/>
    </source>
</evidence>
<dbReference type="EMBL" id="WSFA01000013">
    <property type="protein sequence ID" value="NDL38579.1"/>
    <property type="molecule type" value="Genomic_DNA"/>
</dbReference>
<reference evidence="1 2" key="1">
    <citation type="submission" date="2019-12" db="EMBL/GenBank/DDBJ databases">
        <title>Engineering Photorhabdus to improve their lethality against agricultural pests.</title>
        <authorList>
            <person name="Machado R.A.R."/>
        </authorList>
    </citation>
    <scope>NUCLEOTIDE SEQUENCE [LARGE SCALE GENOMIC DNA]</scope>
    <source>
        <strain evidence="1 2">EN01</strain>
    </source>
</reference>